<feature type="compositionally biased region" description="Polar residues" evidence="1">
    <location>
        <begin position="37"/>
        <end position="46"/>
    </location>
</feature>
<feature type="compositionally biased region" description="Low complexity" evidence="1">
    <location>
        <begin position="75"/>
        <end position="89"/>
    </location>
</feature>
<name>A0A811UHC0_CERCA</name>
<proteinExistence type="predicted"/>
<comment type="caution">
    <text evidence="2">The sequence shown here is derived from an EMBL/GenBank/DDBJ whole genome shotgun (WGS) entry which is preliminary data.</text>
</comment>
<sequence length="89" mass="10195">MAVENIKRQRLFNYLSKSFRPICINHRQRAPKKQMKKTSTIRQTGGCNMPHLRKLAVGYESELSADKREMSLKRSLPSQSASSAPLQSF</sequence>
<evidence type="ECO:0000256" key="1">
    <source>
        <dbReference type="SAM" id="MobiDB-lite"/>
    </source>
</evidence>
<evidence type="ECO:0000313" key="2">
    <source>
        <dbReference type="EMBL" id="CAD6998090.1"/>
    </source>
</evidence>
<dbReference type="AlphaFoldDB" id="A0A811UHC0"/>
<dbReference type="EMBL" id="CAJHJT010000012">
    <property type="protein sequence ID" value="CAD6998090.1"/>
    <property type="molecule type" value="Genomic_DNA"/>
</dbReference>
<protein>
    <submittedName>
        <fullName evidence="2">(Mediterranean fruit fly) hypothetical protein</fullName>
    </submittedName>
</protein>
<organism evidence="2 3">
    <name type="scientific">Ceratitis capitata</name>
    <name type="common">Mediterranean fruit fly</name>
    <name type="synonym">Tephritis capitata</name>
    <dbReference type="NCBI Taxonomy" id="7213"/>
    <lineage>
        <taxon>Eukaryota</taxon>
        <taxon>Metazoa</taxon>
        <taxon>Ecdysozoa</taxon>
        <taxon>Arthropoda</taxon>
        <taxon>Hexapoda</taxon>
        <taxon>Insecta</taxon>
        <taxon>Pterygota</taxon>
        <taxon>Neoptera</taxon>
        <taxon>Endopterygota</taxon>
        <taxon>Diptera</taxon>
        <taxon>Brachycera</taxon>
        <taxon>Muscomorpha</taxon>
        <taxon>Tephritoidea</taxon>
        <taxon>Tephritidae</taxon>
        <taxon>Ceratitis</taxon>
        <taxon>Ceratitis</taxon>
    </lineage>
</organism>
<feature type="region of interest" description="Disordered" evidence="1">
    <location>
        <begin position="68"/>
        <end position="89"/>
    </location>
</feature>
<accession>A0A811UHC0</accession>
<feature type="region of interest" description="Disordered" evidence="1">
    <location>
        <begin position="28"/>
        <end position="47"/>
    </location>
</feature>
<reference evidence="2" key="1">
    <citation type="submission" date="2020-11" db="EMBL/GenBank/DDBJ databases">
        <authorList>
            <person name="Whitehead M."/>
        </authorList>
    </citation>
    <scope>NUCLEOTIDE SEQUENCE</scope>
    <source>
        <strain evidence="2">EGII</strain>
    </source>
</reference>
<keyword evidence="3" id="KW-1185">Reference proteome</keyword>
<gene>
    <name evidence="2" type="ORF">CCAP1982_LOCUS6704</name>
</gene>
<evidence type="ECO:0000313" key="3">
    <source>
        <dbReference type="Proteomes" id="UP000606786"/>
    </source>
</evidence>
<dbReference type="Proteomes" id="UP000606786">
    <property type="component" value="Unassembled WGS sequence"/>
</dbReference>